<dbReference type="Gene3D" id="3.40.50.2300">
    <property type="match status" value="2"/>
</dbReference>
<evidence type="ECO:0000313" key="6">
    <source>
        <dbReference type="EMBL" id="BCM83935.1"/>
    </source>
</evidence>
<dbReference type="EMBL" id="AP024145">
    <property type="protein sequence ID" value="BCM83935.1"/>
    <property type="molecule type" value="Genomic_DNA"/>
</dbReference>
<evidence type="ECO:0000259" key="5">
    <source>
        <dbReference type="Pfam" id="PF13458"/>
    </source>
</evidence>
<dbReference type="AlphaFoldDB" id="A0A8H8WT19"/>
<feature type="chain" id="PRO_5034386263" evidence="4">
    <location>
        <begin position="44"/>
        <end position="425"/>
    </location>
</feature>
<evidence type="ECO:0000256" key="3">
    <source>
        <dbReference type="ARBA" id="ARBA00022970"/>
    </source>
</evidence>
<dbReference type="PANTHER" id="PTHR30483:SF6">
    <property type="entry name" value="PERIPLASMIC BINDING PROTEIN OF ABC TRANSPORTER FOR NATURAL AMINO ACIDS"/>
    <property type="match status" value="1"/>
</dbReference>
<feature type="signal peptide" evidence="4">
    <location>
        <begin position="1"/>
        <end position="43"/>
    </location>
</feature>
<evidence type="ECO:0000256" key="1">
    <source>
        <dbReference type="ARBA" id="ARBA00010062"/>
    </source>
</evidence>
<dbReference type="CDD" id="cd06327">
    <property type="entry name" value="PBP1_SBP-like"/>
    <property type="match status" value="1"/>
</dbReference>
<evidence type="ECO:0000256" key="2">
    <source>
        <dbReference type="ARBA" id="ARBA00022729"/>
    </source>
</evidence>
<evidence type="ECO:0000256" key="4">
    <source>
        <dbReference type="SAM" id="SignalP"/>
    </source>
</evidence>
<sequence>MAGLCTTTKARTAHRRRSRRRAVPSRLILAGSLGLAACGAARAQVSDGVVKFGVLTDMSSLYADATGRGSVVAAQMAARDFGGTVLGRPIEVVFADNQNKADVGSAIARRWYDVEKVDVILDAPPSSVALAVQQIAKEKNRILIVSGGGTSDLTGKACTETTAHWNYDTYALAHVSTAAAVKRGLDTWSIVTADYAFGQALERDAAAELDRSGGKLIRAIRAPFGTSDFSSFLLQAQATGSKVVAFANAGGDMMNAVKQAHEFGLTEGGQSLVTLLMNIADVHALGLKTAQGLITTEGFYWDRDEETRAFSTRFHAEMKMMPTMHHAGIYSAVLHHLKAVAATGTDEARAVMAKMREMPVNDMYARNGTLRVDGRMVHDMYLMQVKTPGESTGEWDVYHQLATVPGDEAFRPLDQGGCPLAKAAP</sequence>
<keyword evidence="3" id="KW-0029">Amino-acid transport</keyword>
<dbReference type="Proteomes" id="UP000663508">
    <property type="component" value="Chromosome"/>
</dbReference>
<dbReference type="Pfam" id="PF13458">
    <property type="entry name" value="Peripla_BP_6"/>
    <property type="match status" value="1"/>
</dbReference>
<dbReference type="GO" id="GO:0006865">
    <property type="term" value="P:amino acid transport"/>
    <property type="evidence" value="ECO:0007669"/>
    <property type="project" value="UniProtKB-KW"/>
</dbReference>
<feature type="domain" description="Leucine-binding protein" evidence="5">
    <location>
        <begin position="50"/>
        <end position="387"/>
    </location>
</feature>
<dbReference type="InterPro" id="IPR028081">
    <property type="entry name" value="Leu-bd"/>
</dbReference>
<organism evidence="6 7">
    <name type="scientific">Methylobacterium indicum</name>
    <dbReference type="NCBI Taxonomy" id="1775910"/>
    <lineage>
        <taxon>Bacteria</taxon>
        <taxon>Pseudomonadati</taxon>
        <taxon>Pseudomonadota</taxon>
        <taxon>Alphaproteobacteria</taxon>
        <taxon>Hyphomicrobiales</taxon>
        <taxon>Methylobacteriaceae</taxon>
        <taxon>Methylobacterium</taxon>
    </lineage>
</organism>
<dbReference type="InterPro" id="IPR051010">
    <property type="entry name" value="BCAA_transport"/>
</dbReference>
<proteinExistence type="inferred from homology"/>
<evidence type="ECO:0000313" key="7">
    <source>
        <dbReference type="Proteomes" id="UP000663508"/>
    </source>
</evidence>
<protein>
    <submittedName>
        <fullName evidence="6">ABC transporter substrate-binding protein</fullName>
    </submittedName>
</protein>
<comment type="similarity">
    <text evidence="1">Belongs to the leucine-binding protein family.</text>
</comment>
<keyword evidence="2 4" id="KW-0732">Signal</keyword>
<dbReference type="SUPFAM" id="SSF53822">
    <property type="entry name" value="Periplasmic binding protein-like I"/>
    <property type="match status" value="1"/>
</dbReference>
<keyword evidence="3" id="KW-0813">Transport</keyword>
<dbReference type="RefSeq" id="WP_207182978.1">
    <property type="nucleotide sequence ID" value="NZ_AP024145.1"/>
</dbReference>
<accession>A0A8H8WT19</accession>
<dbReference type="InterPro" id="IPR028082">
    <property type="entry name" value="Peripla_BP_I"/>
</dbReference>
<name>A0A8H8WT19_9HYPH</name>
<reference evidence="6" key="1">
    <citation type="submission" date="2020-11" db="EMBL/GenBank/DDBJ databases">
        <title>Complete genome sequence of a novel pathogenic Methylobacterium strain isolated from rice in Vietnam.</title>
        <authorList>
            <person name="Lai K."/>
            <person name="Okazaki S."/>
            <person name="Higashi K."/>
            <person name="Mori H."/>
            <person name="Toyoda A."/>
            <person name="Kurokawa K."/>
        </authorList>
    </citation>
    <scope>NUCLEOTIDE SEQUENCE</scope>
    <source>
        <strain evidence="6">VL1</strain>
    </source>
</reference>
<dbReference type="KEGG" id="mind:mvi_23960"/>
<gene>
    <name evidence="6" type="ORF">mvi_23960</name>
</gene>
<dbReference type="PANTHER" id="PTHR30483">
    <property type="entry name" value="LEUCINE-SPECIFIC-BINDING PROTEIN"/>
    <property type="match status" value="1"/>
</dbReference>